<gene>
    <name evidence="1" type="ORF">ACFO0D_05930</name>
</gene>
<name>A0ABV9I6L5_9DEIO</name>
<dbReference type="Proteomes" id="UP001595952">
    <property type="component" value="Unassembled WGS sequence"/>
</dbReference>
<proteinExistence type="predicted"/>
<reference evidence="2" key="1">
    <citation type="journal article" date="2019" name="Int. J. Syst. Evol. Microbiol.">
        <title>The Global Catalogue of Microorganisms (GCM) 10K type strain sequencing project: providing services to taxonomists for standard genome sequencing and annotation.</title>
        <authorList>
            <consortium name="The Broad Institute Genomics Platform"/>
            <consortium name="The Broad Institute Genome Sequencing Center for Infectious Disease"/>
            <person name="Wu L."/>
            <person name="Ma J."/>
        </authorList>
    </citation>
    <scope>NUCLEOTIDE SEQUENCE [LARGE SCALE GENOMIC DNA]</scope>
    <source>
        <strain evidence="2">CCUG 55995</strain>
    </source>
</reference>
<accession>A0ABV9I6L5</accession>
<organism evidence="1 2">
    <name type="scientific">Deinococcus hohokamensis</name>
    <dbReference type="NCBI Taxonomy" id="309883"/>
    <lineage>
        <taxon>Bacteria</taxon>
        <taxon>Thermotogati</taxon>
        <taxon>Deinococcota</taxon>
        <taxon>Deinococci</taxon>
        <taxon>Deinococcales</taxon>
        <taxon>Deinococcaceae</taxon>
        <taxon>Deinococcus</taxon>
    </lineage>
</organism>
<sequence>MTEWDQAQLVGQLREEARRGASGTEIARGLKARYGTAIVTVGRQIMDAFGMGLRDARSWEMILASDHGGPIELLDADWAPYLGQPDLWPKRIVRLEIQETPEEQFVVTLRLFEYHNAQQREAVLVDWGDGTQSETQTSDLPLSHRYTAPGRYAFFWEIPGVGWALKRVLVLEVKSVHGTTSSSYQNPW</sequence>
<comment type="caution">
    <text evidence="1">The sequence shown here is derived from an EMBL/GenBank/DDBJ whole genome shotgun (WGS) entry which is preliminary data.</text>
</comment>
<evidence type="ECO:0000313" key="1">
    <source>
        <dbReference type="EMBL" id="MFC4637875.1"/>
    </source>
</evidence>
<keyword evidence="2" id="KW-1185">Reference proteome</keyword>
<protein>
    <submittedName>
        <fullName evidence="1">Uncharacterized protein</fullName>
    </submittedName>
</protein>
<evidence type="ECO:0000313" key="2">
    <source>
        <dbReference type="Proteomes" id="UP001595952"/>
    </source>
</evidence>
<dbReference type="EMBL" id="JBHSEI010000002">
    <property type="protein sequence ID" value="MFC4637875.1"/>
    <property type="molecule type" value="Genomic_DNA"/>
</dbReference>
<dbReference type="RefSeq" id="WP_380060902.1">
    <property type="nucleotide sequence ID" value="NZ_JBHSEI010000002.1"/>
</dbReference>